<feature type="region of interest" description="Disordered" evidence="1">
    <location>
        <begin position="16"/>
        <end position="60"/>
    </location>
</feature>
<organism evidence="2 3">
    <name type="scientific">Actinomadura logoneensis</name>
    <dbReference type="NCBI Taxonomy" id="2293572"/>
    <lineage>
        <taxon>Bacteria</taxon>
        <taxon>Bacillati</taxon>
        <taxon>Actinomycetota</taxon>
        <taxon>Actinomycetes</taxon>
        <taxon>Streptosporangiales</taxon>
        <taxon>Thermomonosporaceae</taxon>
        <taxon>Actinomadura</taxon>
    </lineage>
</organism>
<dbReference type="RefSeq" id="WP_117358977.1">
    <property type="nucleotide sequence ID" value="NZ_QURH01000317.1"/>
</dbReference>
<accession>A0A372JIT7</accession>
<comment type="caution">
    <text evidence="2">The sequence shown here is derived from an EMBL/GenBank/DDBJ whole genome shotgun (WGS) entry which is preliminary data.</text>
</comment>
<dbReference type="AlphaFoldDB" id="A0A372JIT7"/>
<name>A0A372JIT7_9ACTN</name>
<proteinExistence type="predicted"/>
<sequence>MFHNDVMYAVMRERAREMREAAREEREAVEARRTRERRDREALVTAAPWRPRHRHTAHAR</sequence>
<evidence type="ECO:0000313" key="3">
    <source>
        <dbReference type="Proteomes" id="UP000261811"/>
    </source>
</evidence>
<reference evidence="2 3" key="1">
    <citation type="submission" date="2018-08" db="EMBL/GenBank/DDBJ databases">
        <title>Actinomadura jelena sp. nov., a novel Actinomycete isolated from soil in Chad.</title>
        <authorList>
            <person name="Shi L."/>
        </authorList>
    </citation>
    <scope>NUCLEOTIDE SEQUENCE [LARGE SCALE GENOMIC DNA]</scope>
    <source>
        <strain evidence="2 3">NEAU-G17</strain>
    </source>
</reference>
<protein>
    <submittedName>
        <fullName evidence="2">Uncharacterized protein</fullName>
    </submittedName>
</protein>
<evidence type="ECO:0000313" key="2">
    <source>
        <dbReference type="EMBL" id="RFU39880.1"/>
    </source>
</evidence>
<dbReference type="EMBL" id="QURH01000317">
    <property type="protein sequence ID" value="RFU39880.1"/>
    <property type="molecule type" value="Genomic_DNA"/>
</dbReference>
<keyword evidence="3" id="KW-1185">Reference proteome</keyword>
<feature type="compositionally biased region" description="Basic residues" evidence="1">
    <location>
        <begin position="50"/>
        <end position="60"/>
    </location>
</feature>
<gene>
    <name evidence="2" type="ORF">DZF91_19950</name>
</gene>
<dbReference type="Proteomes" id="UP000261811">
    <property type="component" value="Unassembled WGS sequence"/>
</dbReference>
<evidence type="ECO:0000256" key="1">
    <source>
        <dbReference type="SAM" id="MobiDB-lite"/>
    </source>
</evidence>
<feature type="compositionally biased region" description="Basic and acidic residues" evidence="1">
    <location>
        <begin position="16"/>
        <end position="42"/>
    </location>
</feature>